<accession>A0A2R5GSK0</accession>
<dbReference type="GO" id="GO:0004674">
    <property type="term" value="F:protein serine/threonine kinase activity"/>
    <property type="evidence" value="ECO:0007669"/>
    <property type="project" value="TreeGrafter"/>
</dbReference>
<dbReference type="GO" id="GO:0035556">
    <property type="term" value="P:intracellular signal transduction"/>
    <property type="evidence" value="ECO:0007669"/>
    <property type="project" value="TreeGrafter"/>
</dbReference>
<dbReference type="GO" id="GO:0005829">
    <property type="term" value="C:cytosol"/>
    <property type="evidence" value="ECO:0007669"/>
    <property type="project" value="TreeGrafter"/>
</dbReference>
<dbReference type="Gene3D" id="1.10.510.10">
    <property type="entry name" value="Transferase(Phosphotransferase) domain 1"/>
    <property type="match status" value="1"/>
</dbReference>
<protein>
    <submittedName>
        <fullName evidence="6">Protein kinase, putative</fullName>
    </submittedName>
</protein>
<keyword evidence="1 3" id="KW-0547">Nucleotide-binding</keyword>
<feature type="compositionally biased region" description="Low complexity" evidence="4">
    <location>
        <begin position="62"/>
        <end position="79"/>
    </location>
</feature>
<dbReference type="PANTHER" id="PTHR24346">
    <property type="entry name" value="MAP/MICROTUBULE AFFINITY-REGULATING KINASE"/>
    <property type="match status" value="1"/>
</dbReference>
<dbReference type="InterPro" id="IPR011009">
    <property type="entry name" value="Kinase-like_dom_sf"/>
</dbReference>
<dbReference type="GO" id="GO:0045719">
    <property type="term" value="P:negative regulation of glycogen biosynthetic process"/>
    <property type="evidence" value="ECO:0007669"/>
    <property type="project" value="TreeGrafter"/>
</dbReference>
<proteinExistence type="predicted"/>
<dbReference type="PANTHER" id="PTHR24346:SF51">
    <property type="entry name" value="PAS DOMAIN-CONTAINING SERINE_THREONINE-PROTEIN KINASE"/>
    <property type="match status" value="1"/>
</dbReference>
<keyword evidence="6" id="KW-0418">Kinase</keyword>
<keyword evidence="6" id="KW-0808">Transferase</keyword>
<feature type="region of interest" description="Disordered" evidence="4">
    <location>
        <begin position="62"/>
        <end position="90"/>
    </location>
</feature>
<dbReference type="Gene3D" id="3.30.200.20">
    <property type="entry name" value="Phosphorylase Kinase, domain 1"/>
    <property type="match status" value="1"/>
</dbReference>
<dbReference type="InterPro" id="IPR000719">
    <property type="entry name" value="Prot_kinase_dom"/>
</dbReference>
<keyword evidence="2 3" id="KW-0067">ATP-binding</keyword>
<comment type="caution">
    <text evidence="6">The sequence shown here is derived from an EMBL/GenBank/DDBJ whole genome shotgun (WGS) entry which is preliminary data.</text>
</comment>
<evidence type="ECO:0000256" key="2">
    <source>
        <dbReference type="ARBA" id="ARBA00022840"/>
    </source>
</evidence>
<gene>
    <name evidence="6" type="ORF">FCC1311_078482</name>
</gene>
<dbReference type="GO" id="GO:0005524">
    <property type="term" value="F:ATP binding"/>
    <property type="evidence" value="ECO:0007669"/>
    <property type="project" value="UniProtKB-UniRule"/>
</dbReference>
<dbReference type="InterPro" id="IPR008271">
    <property type="entry name" value="Ser/Thr_kinase_AS"/>
</dbReference>
<dbReference type="PROSITE" id="PS00108">
    <property type="entry name" value="PROTEIN_KINASE_ST"/>
    <property type="match status" value="1"/>
</dbReference>
<feature type="binding site" evidence="3">
    <location>
        <position position="224"/>
    </location>
    <ligand>
        <name>ATP</name>
        <dbReference type="ChEBI" id="CHEBI:30616"/>
    </ligand>
</feature>
<evidence type="ECO:0000256" key="1">
    <source>
        <dbReference type="ARBA" id="ARBA00022741"/>
    </source>
</evidence>
<evidence type="ECO:0000256" key="3">
    <source>
        <dbReference type="PROSITE-ProRule" id="PRU10141"/>
    </source>
</evidence>
<dbReference type="InParanoid" id="A0A2R5GSK0"/>
<evidence type="ECO:0000313" key="7">
    <source>
        <dbReference type="Proteomes" id="UP000241890"/>
    </source>
</evidence>
<dbReference type="SUPFAM" id="SSF56112">
    <property type="entry name" value="Protein kinase-like (PK-like)"/>
    <property type="match status" value="1"/>
</dbReference>
<evidence type="ECO:0000313" key="6">
    <source>
        <dbReference type="EMBL" id="GBG31623.1"/>
    </source>
</evidence>
<feature type="compositionally biased region" description="Acidic residues" evidence="4">
    <location>
        <begin position="447"/>
        <end position="456"/>
    </location>
</feature>
<dbReference type="GO" id="GO:0005634">
    <property type="term" value="C:nucleus"/>
    <property type="evidence" value="ECO:0007669"/>
    <property type="project" value="TreeGrafter"/>
</dbReference>
<organism evidence="6 7">
    <name type="scientific">Hondaea fermentalgiana</name>
    <dbReference type="NCBI Taxonomy" id="2315210"/>
    <lineage>
        <taxon>Eukaryota</taxon>
        <taxon>Sar</taxon>
        <taxon>Stramenopiles</taxon>
        <taxon>Bigyra</taxon>
        <taxon>Labyrinthulomycetes</taxon>
        <taxon>Thraustochytrida</taxon>
        <taxon>Thraustochytriidae</taxon>
        <taxon>Hondaea</taxon>
    </lineage>
</organism>
<dbReference type="OrthoDB" id="190564at2759"/>
<keyword evidence="7" id="KW-1185">Reference proteome</keyword>
<evidence type="ECO:0000259" key="5">
    <source>
        <dbReference type="PROSITE" id="PS50011"/>
    </source>
</evidence>
<dbReference type="InterPro" id="IPR017441">
    <property type="entry name" value="Protein_kinase_ATP_BS"/>
</dbReference>
<feature type="domain" description="Protein kinase" evidence="5">
    <location>
        <begin position="186"/>
        <end position="566"/>
    </location>
</feature>
<dbReference type="EMBL" id="BEYU01000102">
    <property type="protein sequence ID" value="GBG31623.1"/>
    <property type="molecule type" value="Genomic_DNA"/>
</dbReference>
<name>A0A2R5GSK0_9STRA</name>
<sequence>MVVVIRTLNHKDNELQADVLLAQVLRNAGHECEIVAGSSVMGASNKESVVLLHLQLDAPLESHSSASKSRSRRSFSIDSGDMSYSKGNEERLRNARELENALARKTREAQELDHNLKVALKSIKTFHRQQNELFEEFVALREKYDAHKLKLRQVLWDYIPNHIAGFESIPAMQTDLRETDEEVGDWLAGRVLGEGQFATVKAVRDGPALLLAKSGFLPEDLAVKRIIKDRVTDVRNMGRVNNEIRLLRDLDHPCIARLVDVCHTEKYLYLVQEKGGMDLFEHYRVRPGPAEEKFVQSVFKQLCSAVRYLFTHEVVHRDIKPENILIDARGHVKLVDFGLSTYHAKHMTLDDFCGTPGFFAPEMLVDPAYSSETLDVWSLGCVLLEMLLGHGRFAEVWMPAYAYEHLHDAQQFDRELLRCVGAVKAIFGQQLMTTRPRAGTGQSVEEKEGEEQEGEDVLGGHSHKRSYNAHDNVVSSVACSGLVGTNSAPNLLASKDEVLHHHPRMRRSSEVYPHAITHHINFKSCVYAMEEQATRSAECKDFLLALLVRNPASRLRTHELEDHPFITNHTIMPAVVSKSSESFSAGPVVAAAAAVGGGGKGSGGLGLAFTMPVSSSHNAKRSGPAALQSSALQVETEADLLLEDGLRDRLPPLSPASPKVEGMQELVKVGDDLLALHHLNMA</sequence>
<reference evidence="6 7" key="1">
    <citation type="submission" date="2017-12" db="EMBL/GenBank/DDBJ databases">
        <title>Sequencing, de novo assembly and annotation of complete genome of a new Thraustochytrid species, strain FCC1311.</title>
        <authorList>
            <person name="Sedici K."/>
            <person name="Godart F."/>
            <person name="Aiese Cigliano R."/>
            <person name="Sanseverino W."/>
            <person name="Barakat M."/>
            <person name="Ortet P."/>
            <person name="Marechal E."/>
            <person name="Cagnac O."/>
            <person name="Amato A."/>
        </authorList>
    </citation>
    <scope>NUCLEOTIDE SEQUENCE [LARGE SCALE GENOMIC DNA]</scope>
</reference>
<dbReference type="Pfam" id="PF00069">
    <property type="entry name" value="Pkinase"/>
    <property type="match status" value="1"/>
</dbReference>
<feature type="region of interest" description="Disordered" evidence="4">
    <location>
        <begin position="436"/>
        <end position="463"/>
    </location>
</feature>
<dbReference type="SMART" id="SM00220">
    <property type="entry name" value="S_TKc"/>
    <property type="match status" value="1"/>
</dbReference>
<evidence type="ECO:0000256" key="4">
    <source>
        <dbReference type="SAM" id="MobiDB-lite"/>
    </source>
</evidence>
<dbReference type="Proteomes" id="UP000241890">
    <property type="component" value="Unassembled WGS sequence"/>
</dbReference>
<dbReference type="PROSITE" id="PS50011">
    <property type="entry name" value="PROTEIN_KINASE_DOM"/>
    <property type="match status" value="1"/>
</dbReference>
<dbReference type="PROSITE" id="PS00107">
    <property type="entry name" value="PROTEIN_KINASE_ATP"/>
    <property type="match status" value="1"/>
</dbReference>
<dbReference type="AlphaFoldDB" id="A0A2R5GSK0"/>